<reference evidence="1" key="2">
    <citation type="journal article" date="2015" name="Data Brief">
        <title>Shoot transcriptome of the giant reed, Arundo donax.</title>
        <authorList>
            <person name="Barrero R.A."/>
            <person name="Guerrero F.D."/>
            <person name="Moolhuijzen P."/>
            <person name="Goolsby J.A."/>
            <person name="Tidwell J."/>
            <person name="Bellgard S.E."/>
            <person name="Bellgard M.I."/>
        </authorList>
    </citation>
    <scope>NUCLEOTIDE SEQUENCE</scope>
    <source>
        <tissue evidence="1">Shoot tissue taken approximately 20 cm above the soil surface</tissue>
    </source>
</reference>
<dbReference type="AlphaFoldDB" id="A0A0A8YCX0"/>
<evidence type="ECO:0000313" key="1">
    <source>
        <dbReference type="EMBL" id="JAD23403.1"/>
    </source>
</evidence>
<dbReference type="EMBL" id="GBRH01274492">
    <property type="protein sequence ID" value="JAD23403.1"/>
    <property type="molecule type" value="Transcribed_RNA"/>
</dbReference>
<protein>
    <submittedName>
        <fullName evidence="1">Uncharacterized protein</fullName>
    </submittedName>
</protein>
<sequence>MVALVLYSFGANDVRYLVCIKIALRVNFFSSSAKSILLPSWEEQNRMERKL</sequence>
<reference evidence="1" key="1">
    <citation type="submission" date="2014-09" db="EMBL/GenBank/DDBJ databases">
        <authorList>
            <person name="Magalhaes I.L.F."/>
            <person name="Oliveira U."/>
            <person name="Santos F.R."/>
            <person name="Vidigal T.H.D.A."/>
            <person name="Brescovit A.D."/>
            <person name="Santos A.J."/>
        </authorList>
    </citation>
    <scope>NUCLEOTIDE SEQUENCE</scope>
    <source>
        <tissue evidence="1">Shoot tissue taken approximately 20 cm above the soil surface</tissue>
    </source>
</reference>
<organism evidence="1">
    <name type="scientific">Arundo donax</name>
    <name type="common">Giant reed</name>
    <name type="synonym">Donax arundinaceus</name>
    <dbReference type="NCBI Taxonomy" id="35708"/>
    <lineage>
        <taxon>Eukaryota</taxon>
        <taxon>Viridiplantae</taxon>
        <taxon>Streptophyta</taxon>
        <taxon>Embryophyta</taxon>
        <taxon>Tracheophyta</taxon>
        <taxon>Spermatophyta</taxon>
        <taxon>Magnoliopsida</taxon>
        <taxon>Liliopsida</taxon>
        <taxon>Poales</taxon>
        <taxon>Poaceae</taxon>
        <taxon>PACMAD clade</taxon>
        <taxon>Arundinoideae</taxon>
        <taxon>Arundineae</taxon>
        <taxon>Arundo</taxon>
    </lineage>
</organism>
<accession>A0A0A8YCX0</accession>
<name>A0A0A8YCX0_ARUDO</name>
<proteinExistence type="predicted"/>